<evidence type="ECO:0000256" key="1">
    <source>
        <dbReference type="ARBA" id="ARBA00004651"/>
    </source>
</evidence>
<comment type="caution">
    <text evidence="7">The sequence shown here is derived from an EMBL/GenBank/DDBJ whole genome shotgun (WGS) entry which is preliminary data.</text>
</comment>
<dbReference type="InterPro" id="IPR050833">
    <property type="entry name" value="Poly_Biosynth_Transport"/>
</dbReference>
<feature type="transmembrane region" description="Helical" evidence="6">
    <location>
        <begin position="127"/>
        <end position="145"/>
    </location>
</feature>
<proteinExistence type="predicted"/>
<evidence type="ECO:0000256" key="4">
    <source>
        <dbReference type="ARBA" id="ARBA00022989"/>
    </source>
</evidence>
<feature type="transmembrane region" description="Helical" evidence="6">
    <location>
        <begin position="178"/>
        <end position="196"/>
    </location>
</feature>
<feature type="transmembrane region" description="Helical" evidence="6">
    <location>
        <begin position="396"/>
        <end position="415"/>
    </location>
</feature>
<feature type="transmembrane region" description="Helical" evidence="6">
    <location>
        <begin position="216"/>
        <end position="233"/>
    </location>
</feature>
<evidence type="ECO:0000256" key="5">
    <source>
        <dbReference type="ARBA" id="ARBA00023136"/>
    </source>
</evidence>
<dbReference type="PANTHER" id="PTHR30250:SF11">
    <property type="entry name" value="O-ANTIGEN TRANSPORTER-RELATED"/>
    <property type="match status" value="1"/>
</dbReference>
<dbReference type="GO" id="GO:0005886">
    <property type="term" value="C:plasma membrane"/>
    <property type="evidence" value="ECO:0007669"/>
    <property type="project" value="UniProtKB-SubCell"/>
</dbReference>
<feature type="transmembrane region" description="Helical" evidence="6">
    <location>
        <begin position="90"/>
        <end position="107"/>
    </location>
</feature>
<organism evidence="7 8">
    <name type="scientific">candidate division LCP-89 bacterium B3_LCP</name>
    <dbReference type="NCBI Taxonomy" id="2012998"/>
    <lineage>
        <taxon>Bacteria</taxon>
        <taxon>Pseudomonadati</taxon>
        <taxon>Bacteria division LCP-89</taxon>
    </lineage>
</organism>
<accession>A0A532UQP3</accession>
<keyword evidence="4 6" id="KW-1133">Transmembrane helix</keyword>
<evidence type="ECO:0000256" key="2">
    <source>
        <dbReference type="ARBA" id="ARBA00022475"/>
    </source>
</evidence>
<gene>
    <name evidence="7" type="ORF">CEE37_14195</name>
</gene>
<comment type="subcellular location">
    <subcellularLocation>
        <location evidence="1">Cell membrane</location>
        <topology evidence="1">Multi-pass membrane protein</topology>
    </subcellularLocation>
</comment>
<dbReference type="AlphaFoldDB" id="A0A532UQP3"/>
<feature type="transmembrane region" description="Helical" evidence="6">
    <location>
        <begin position="452"/>
        <end position="471"/>
    </location>
</feature>
<keyword evidence="3 6" id="KW-0812">Transmembrane</keyword>
<feature type="transmembrane region" description="Helical" evidence="6">
    <location>
        <begin position="427"/>
        <end position="446"/>
    </location>
</feature>
<feature type="transmembrane region" description="Helical" evidence="6">
    <location>
        <begin position="337"/>
        <end position="363"/>
    </location>
</feature>
<protein>
    <submittedName>
        <fullName evidence="7">Uncharacterized protein</fullName>
    </submittedName>
</protein>
<feature type="transmembrane region" description="Helical" evidence="6">
    <location>
        <begin position="370"/>
        <end position="390"/>
    </location>
</feature>
<dbReference type="Proteomes" id="UP000319619">
    <property type="component" value="Unassembled WGS sequence"/>
</dbReference>
<feature type="transmembrane region" description="Helical" evidence="6">
    <location>
        <begin position="253"/>
        <end position="276"/>
    </location>
</feature>
<feature type="transmembrane region" description="Helical" evidence="6">
    <location>
        <begin position="152"/>
        <end position="172"/>
    </location>
</feature>
<reference evidence="7 8" key="1">
    <citation type="submission" date="2017-06" db="EMBL/GenBank/DDBJ databases">
        <title>Novel microbial phyla capable of carbon fixation and sulfur reduction in deep-sea sediments.</title>
        <authorList>
            <person name="Huang J."/>
            <person name="Baker B."/>
            <person name="Wang Y."/>
        </authorList>
    </citation>
    <scope>NUCLEOTIDE SEQUENCE [LARGE SCALE GENOMIC DNA]</scope>
    <source>
        <strain evidence="7">B3_LCP</strain>
    </source>
</reference>
<sequence>MKFGAKIIQGLFWGQVGMSLRSFITFAVSIIVARHLGASSFGVYSALVSTIAILLRLSNLGIYSVFNNYLPQFETEGKRGETSYLVRRAGLLRIAILLLLGGGLFYLRNPLASYFDLPALKDFAAVMVFWLFVRGLSDLFINVIMSRVKMRFFAFVETTISIIQILGVLYLAKTGMDIPSLIALAIIVYSIQCLFYAVGTRETYLQPEHKTDLKPIVKYGLVISLSMFIQYFLKNDIDLLMIMYFLKDSSLVGYYNIAYLLSTTGGYALLAAVNSLTLPIMSEAYTKSGMKGLENAWLFLYKISLVLSAPVFAFMIFQADNIIEIFYSSEYSQATGLLIFFSIFYWLSAFFGTGAAVTVLLPLGKERWVLYLRGGGGILNLVMNLFLIPLVGIQGAVFATGVSFFILTIVELTVVLKLTHFRLPVGFALKMAPIILLPALTTILIGEMVLSWLIVCALLYGLIVIKLTFSLNPLNKRELEMLEDAMPSLAEMLKKCRLLPSS</sequence>
<evidence type="ECO:0000256" key="6">
    <source>
        <dbReference type="SAM" id="Phobius"/>
    </source>
</evidence>
<name>A0A532UQP3_UNCL8</name>
<keyword evidence="2" id="KW-1003">Cell membrane</keyword>
<dbReference type="PANTHER" id="PTHR30250">
    <property type="entry name" value="PST FAMILY PREDICTED COLANIC ACID TRANSPORTER"/>
    <property type="match status" value="1"/>
</dbReference>
<feature type="transmembrane region" description="Helical" evidence="6">
    <location>
        <begin position="297"/>
        <end position="317"/>
    </location>
</feature>
<evidence type="ECO:0000313" key="7">
    <source>
        <dbReference type="EMBL" id="TKJ37260.1"/>
    </source>
</evidence>
<keyword evidence="5 6" id="KW-0472">Membrane</keyword>
<evidence type="ECO:0000313" key="8">
    <source>
        <dbReference type="Proteomes" id="UP000319619"/>
    </source>
</evidence>
<feature type="transmembrane region" description="Helical" evidence="6">
    <location>
        <begin position="12"/>
        <end position="32"/>
    </location>
</feature>
<dbReference type="Pfam" id="PF13440">
    <property type="entry name" value="Polysacc_synt_3"/>
    <property type="match status" value="1"/>
</dbReference>
<evidence type="ECO:0000256" key="3">
    <source>
        <dbReference type="ARBA" id="ARBA00022692"/>
    </source>
</evidence>
<dbReference type="EMBL" id="NJBN01000013">
    <property type="protein sequence ID" value="TKJ37260.1"/>
    <property type="molecule type" value="Genomic_DNA"/>
</dbReference>
<feature type="transmembrane region" description="Helical" evidence="6">
    <location>
        <begin position="44"/>
        <end position="70"/>
    </location>
</feature>